<name>A0A8D1N1A8_PIG</name>
<dbReference type="Proteomes" id="UP000694571">
    <property type="component" value="Unplaced"/>
</dbReference>
<dbReference type="Proteomes" id="UP000694728">
    <property type="component" value="Unplaced"/>
</dbReference>
<dbReference type="Ensembl" id="ENSSSCT00045033861.1">
    <property type="protein sequence ID" value="ENSSSCP00045023471.1"/>
    <property type="gene ID" value="ENSSSCG00045019881.1"/>
</dbReference>
<dbReference type="Ensembl" id="ENSSSCT00040013981.1">
    <property type="protein sequence ID" value="ENSSSCP00040005396.1"/>
    <property type="gene ID" value="ENSSSCG00040010736.1"/>
</dbReference>
<dbReference type="Proteomes" id="UP000694722">
    <property type="component" value="Unplaced"/>
</dbReference>
<proteinExistence type="predicted"/>
<organism evidence="1 2">
    <name type="scientific">Sus scrofa</name>
    <name type="common">Pig</name>
    <dbReference type="NCBI Taxonomy" id="9823"/>
    <lineage>
        <taxon>Eukaryota</taxon>
        <taxon>Metazoa</taxon>
        <taxon>Chordata</taxon>
        <taxon>Craniata</taxon>
        <taxon>Vertebrata</taxon>
        <taxon>Euteleostomi</taxon>
        <taxon>Mammalia</taxon>
        <taxon>Eutheria</taxon>
        <taxon>Laurasiatheria</taxon>
        <taxon>Artiodactyla</taxon>
        <taxon>Suina</taxon>
        <taxon>Suidae</taxon>
        <taxon>Sus</taxon>
    </lineage>
</organism>
<evidence type="ECO:0000313" key="2">
    <source>
        <dbReference type="Proteomes" id="UP000694571"/>
    </source>
</evidence>
<accession>A0A8D1N1A8</accession>
<dbReference type="AlphaFoldDB" id="A0A8D1N1A8"/>
<sequence length="78" mass="8681">SVHWHSSYQNPSCCIISPRPQVISREVRKAVRSPPQARTRLGLSRKPGREHRCNIVNIAPGVLGKKEIGKEDSALAQK</sequence>
<protein>
    <submittedName>
        <fullName evidence="1">Uncharacterized protein</fullName>
    </submittedName>
</protein>
<dbReference type="Ensembl" id="ENSSSCT00050071140.1">
    <property type="protein sequence ID" value="ENSSSCP00050030598.1"/>
    <property type="gene ID" value="ENSSSCG00050052233.1"/>
</dbReference>
<evidence type="ECO:0000313" key="1">
    <source>
        <dbReference type="Ensembl" id="ENSSSCP00050030598.1"/>
    </source>
</evidence>
<reference evidence="1" key="1">
    <citation type="submission" date="2025-05" db="UniProtKB">
        <authorList>
            <consortium name="Ensembl"/>
        </authorList>
    </citation>
    <scope>IDENTIFICATION</scope>
</reference>